<dbReference type="GO" id="GO:0000166">
    <property type="term" value="F:nucleotide binding"/>
    <property type="evidence" value="ECO:0007669"/>
    <property type="project" value="UniProtKB-KW"/>
</dbReference>
<keyword evidence="9 10" id="KW-0413">Isomerase</keyword>
<dbReference type="GO" id="GO:0046872">
    <property type="term" value="F:metal ion binding"/>
    <property type="evidence" value="ECO:0007669"/>
    <property type="project" value="UniProtKB-KW"/>
</dbReference>
<organism evidence="12 13">
    <name type="scientific">Echria macrotheca</name>
    <dbReference type="NCBI Taxonomy" id="438768"/>
    <lineage>
        <taxon>Eukaryota</taxon>
        <taxon>Fungi</taxon>
        <taxon>Dikarya</taxon>
        <taxon>Ascomycota</taxon>
        <taxon>Pezizomycotina</taxon>
        <taxon>Sordariomycetes</taxon>
        <taxon>Sordariomycetidae</taxon>
        <taxon>Sordariales</taxon>
        <taxon>Schizotheciaceae</taxon>
        <taxon>Echria</taxon>
    </lineage>
</organism>
<comment type="similarity">
    <text evidence="10">Belongs to the NnrE/AIBP family.</text>
</comment>
<dbReference type="Pfam" id="PF03853">
    <property type="entry name" value="YjeF_N"/>
    <property type="match status" value="1"/>
</dbReference>
<dbReference type="InterPro" id="IPR004443">
    <property type="entry name" value="YjeF_N_dom"/>
</dbReference>
<keyword evidence="10" id="KW-0496">Mitochondrion</keyword>
<feature type="binding site" evidence="10">
    <location>
        <position position="120"/>
    </location>
    <ligand>
        <name>K(+)</name>
        <dbReference type="ChEBI" id="CHEBI:29103"/>
    </ligand>
</feature>
<evidence type="ECO:0000256" key="8">
    <source>
        <dbReference type="ARBA" id="ARBA00023027"/>
    </source>
</evidence>
<evidence type="ECO:0000313" key="13">
    <source>
        <dbReference type="Proteomes" id="UP001239445"/>
    </source>
</evidence>
<keyword evidence="8 10" id="KW-0520">NAD</keyword>
<name>A0AAJ0BIZ9_9PEZI</name>
<dbReference type="GO" id="GO:0005739">
    <property type="term" value="C:mitochondrion"/>
    <property type="evidence" value="ECO:0007669"/>
    <property type="project" value="UniProtKB-SubCell"/>
</dbReference>
<dbReference type="GO" id="GO:0052856">
    <property type="term" value="F:NAD(P)HX epimerase activity"/>
    <property type="evidence" value="ECO:0007669"/>
    <property type="project" value="UniProtKB-UniRule"/>
</dbReference>
<evidence type="ECO:0000256" key="3">
    <source>
        <dbReference type="ARBA" id="ARBA00012228"/>
    </source>
</evidence>
<dbReference type="PANTHER" id="PTHR13232">
    <property type="entry name" value="NAD(P)H-HYDRATE EPIMERASE"/>
    <property type="match status" value="1"/>
</dbReference>
<evidence type="ECO:0000256" key="9">
    <source>
        <dbReference type="ARBA" id="ARBA00023235"/>
    </source>
</evidence>
<dbReference type="SUPFAM" id="SSF64153">
    <property type="entry name" value="YjeF N-terminal domain-like"/>
    <property type="match status" value="1"/>
</dbReference>
<dbReference type="EC" id="5.1.99.6" evidence="3 10"/>
<dbReference type="HAMAP" id="MF_01966">
    <property type="entry name" value="NADHX_epimerase"/>
    <property type="match status" value="1"/>
</dbReference>
<gene>
    <name evidence="12" type="ORF">QBC47DRAFT_420871</name>
</gene>
<comment type="catalytic activity">
    <reaction evidence="2 10">
        <text>(6R)-NADPHX = (6S)-NADPHX</text>
        <dbReference type="Rhea" id="RHEA:32227"/>
        <dbReference type="ChEBI" id="CHEBI:64076"/>
        <dbReference type="ChEBI" id="CHEBI:64077"/>
        <dbReference type="EC" id="5.1.99.6"/>
    </reaction>
</comment>
<feature type="binding site" evidence="10">
    <location>
        <position position="214"/>
    </location>
    <ligand>
        <name>(6S)-NADPHX</name>
        <dbReference type="ChEBI" id="CHEBI:64076"/>
    </ligand>
</feature>
<protein>
    <recommendedName>
        <fullName evidence="3 10">NAD(P)H-hydrate epimerase</fullName>
        <ecNumber evidence="3 10">5.1.99.6</ecNumber>
    </recommendedName>
    <alternativeName>
        <fullName evidence="10">NAD(P)HX epimerase</fullName>
    </alternativeName>
</protein>
<evidence type="ECO:0000256" key="4">
    <source>
        <dbReference type="ARBA" id="ARBA00022723"/>
    </source>
</evidence>
<feature type="binding site" evidence="10">
    <location>
        <position position="181"/>
    </location>
    <ligand>
        <name>K(+)</name>
        <dbReference type="ChEBI" id="CHEBI:29103"/>
    </ligand>
</feature>
<accession>A0AAJ0BIZ9</accession>
<dbReference type="InterPro" id="IPR036652">
    <property type="entry name" value="YjeF_N_dom_sf"/>
</dbReference>
<dbReference type="InterPro" id="IPR032976">
    <property type="entry name" value="YJEFN_prot_NAXE-like"/>
</dbReference>
<feature type="binding site" evidence="10">
    <location>
        <position position="217"/>
    </location>
    <ligand>
        <name>K(+)</name>
        <dbReference type="ChEBI" id="CHEBI:29103"/>
    </ligand>
</feature>
<evidence type="ECO:0000256" key="2">
    <source>
        <dbReference type="ARBA" id="ARBA00000909"/>
    </source>
</evidence>
<dbReference type="AlphaFoldDB" id="A0AAJ0BIZ9"/>
<sequence>MLNIRETVVLGWAPTPTQYRALVRSSLMSLCNSPDSSYVSFFGLGSYVPMTSSELPTLQAIETLSAKAAAALDKELMSTGAFSIDQLMELAGLSVSQAVYRVHPISKGPRILVAVGPGNNGGDGLVAARHLRHYGYQPTIYYPKRSKNELYQRLAKQLEDLDVPFVDDFPAALNSADHVVDAIFGFSFSGEVREPFPAVIRAMEETKIPVTSVDAPSSWNIEKGPPTSGVGSLFHPDVLVSLTAPKPLVKFFHGRHFIGGRFVTPTIAKKYDFDVPEYEGLDQVVEVGPSGQKL</sequence>
<comment type="caution">
    <text evidence="12">The sequence shown here is derived from an EMBL/GenBank/DDBJ whole genome shotgun (WGS) entry which is preliminary data.</text>
</comment>
<dbReference type="NCBIfam" id="TIGR00197">
    <property type="entry name" value="yjeF_nterm"/>
    <property type="match status" value="1"/>
</dbReference>
<comment type="cofactor">
    <cofactor evidence="10">
        <name>K(+)</name>
        <dbReference type="ChEBI" id="CHEBI:29103"/>
    </cofactor>
    <text evidence="10">Binds 1 potassium ion per subunit.</text>
</comment>
<dbReference type="FunFam" id="3.40.50.10260:FF:000005">
    <property type="entry name" value="NAD(P)H-hydrate epimerase"/>
    <property type="match status" value="1"/>
</dbReference>
<keyword evidence="6" id="KW-0521">NADP</keyword>
<reference evidence="12" key="1">
    <citation type="submission" date="2023-06" db="EMBL/GenBank/DDBJ databases">
        <title>Genome-scale phylogeny and comparative genomics of the fungal order Sordariales.</title>
        <authorList>
            <consortium name="Lawrence Berkeley National Laboratory"/>
            <person name="Hensen N."/>
            <person name="Bonometti L."/>
            <person name="Westerberg I."/>
            <person name="Brannstrom I.O."/>
            <person name="Guillou S."/>
            <person name="Cros-Aarteil S."/>
            <person name="Calhoun S."/>
            <person name="Haridas S."/>
            <person name="Kuo A."/>
            <person name="Mondo S."/>
            <person name="Pangilinan J."/>
            <person name="Riley R."/>
            <person name="Labutti K."/>
            <person name="Andreopoulos B."/>
            <person name="Lipzen A."/>
            <person name="Chen C."/>
            <person name="Yanf M."/>
            <person name="Daum C."/>
            <person name="Ng V."/>
            <person name="Clum A."/>
            <person name="Steindorff A."/>
            <person name="Ohm R."/>
            <person name="Martin F."/>
            <person name="Silar P."/>
            <person name="Natvig D."/>
            <person name="Lalanne C."/>
            <person name="Gautier V."/>
            <person name="Ament-Velasquez S.L."/>
            <person name="Kruys A."/>
            <person name="Hutchinson M.I."/>
            <person name="Powell A.J."/>
            <person name="Barry K."/>
            <person name="Miller A.N."/>
            <person name="Grigoriev I.V."/>
            <person name="Debuchy R."/>
            <person name="Gladieux P."/>
            <person name="Thoren M.H."/>
            <person name="Johannesson H."/>
        </authorList>
    </citation>
    <scope>NUCLEOTIDE SEQUENCE</scope>
    <source>
        <strain evidence="12">PSN4</strain>
    </source>
</reference>
<feature type="domain" description="YjeF N-terminal" evidence="11">
    <location>
        <begin position="69"/>
        <end position="275"/>
    </location>
</feature>
<evidence type="ECO:0000256" key="10">
    <source>
        <dbReference type="HAMAP-Rule" id="MF_03159"/>
    </source>
</evidence>
<proteinExistence type="inferred from homology"/>
<dbReference type="PANTHER" id="PTHR13232:SF10">
    <property type="entry name" value="NAD(P)H-HYDRATE EPIMERASE"/>
    <property type="match status" value="1"/>
</dbReference>
<keyword evidence="4 10" id="KW-0479">Metal-binding</keyword>
<dbReference type="EMBL" id="MU839829">
    <property type="protein sequence ID" value="KAK1758014.1"/>
    <property type="molecule type" value="Genomic_DNA"/>
</dbReference>
<evidence type="ECO:0000256" key="7">
    <source>
        <dbReference type="ARBA" id="ARBA00022958"/>
    </source>
</evidence>
<evidence type="ECO:0000259" key="11">
    <source>
        <dbReference type="PROSITE" id="PS51385"/>
    </source>
</evidence>
<feature type="binding site" evidence="10">
    <location>
        <begin position="119"/>
        <end position="123"/>
    </location>
    <ligand>
        <name>(6S)-NADPHX</name>
        <dbReference type="ChEBI" id="CHEBI:64076"/>
    </ligand>
</feature>
<dbReference type="Gene3D" id="3.40.50.10260">
    <property type="entry name" value="YjeF N-terminal domain"/>
    <property type="match status" value="1"/>
</dbReference>
<feature type="binding site" evidence="10">
    <location>
        <begin position="185"/>
        <end position="191"/>
    </location>
    <ligand>
        <name>(6S)-NADPHX</name>
        <dbReference type="ChEBI" id="CHEBI:64076"/>
    </ligand>
</feature>
<evidence type="ECO:0000256" key="5">
    <source>
        <dbReference type="ARBA" id="ARBA00022741"/>
    </source>
</evidence>
<evidence type="ECO:0000256" key="1">
    <source>
        <dbReference type="ARBA" id="ARBA00000013"/>
    </source>
</evidence>
<keyword evidence="7 10" id="KW-0630">Potassium</keyword>
<dbReference type="PROSITE" id="PS51385">
    <property type="entry name" value="YJEF_N"/>
    <property type="match status" value="1"/>
</dbReference>
<evidence type="ECO:0000313" key="12">
    <source>
        <dbReference type="EMBL" id="KAK1758014.1"/>
    </source>
</evidence>
<keyword evidence="10" id="KW-0963">Cytoplasm</keyword>
<comment type="catalytic activity">
    <reaction evidence="1 10">
        <text>(6R)-NADHX = (6S)-NADHX</text>
        <dbReference type="Rhea" id="RHEA:32215"/>
        <dbReference type="ChEBI" id="CHEBI:64074"/>
        <dbReference type="ChEBI" id="CHEBI:64075"/>
        <dbReference type="EC" id="5.1.99.6"/>
    </reaction>
</comment>
<dbReference type="Proteomes" id="UP001239445">
    <property type="component" value="Unassembled WGS sequence"/>
</dbReference>
<comment type="subcellular location">
    <subcellularLocation>
        <location evidence="10">Cytoplasm</location>
    </subcellularLocation>
    <subcellularLocation>
        <location evidence="10">Mitochondrion</location>
    </subcellularLocation>
</comment>
<comment type="function">
    <text evidence="10">Catalyzes the epimerization of the S- and R-forms of NAD(P)HX, a damaged form of NAD(P)H that is a result of enzymatic or heat-dependent hydration. This is a prerequisite for the S-specific NAD(P)H-hydrate dehydratase to allow the repair of both epimers of NAD(P)HX.</text>
</comment>
<evidence type="ECO:0000256" key="6">
    <source>
        <dbReference type="ARBA" id="ARBA00022857"/>
    </source>
</evidence>
<comment type="caution">
    <text evidence="10">Lacks conserved residue(s) required for the propagation of feature annotation.</text>
</comment>
<keyword evidence="13" id="KW-1185">Reference proteome</keyword>
<keyword evidence="5 10" id="KW-0547">Nucleotide-binding</keyword>